<proteinExistence type="predicted"/>
<protein>
    <recommendedName>
        <fullName evidence="4">Phosphate-selective porin O and P</fullName>
    </recommendedName>
</protein>
<dbReference type="EMBL" id="FNES01000016">
    <property type="protein sequence ID" value="SDK42525.1"/>
    <property type="molecule type" value="Genomic_DNA"/>
</dbReference>
<sequence length="440" mass="49335">MGGWSEVRARSRVALAMILLLAAAPLAAQEEGGDDDWGDDPWGEEASPFSWYGFVEGASGWRTQSDSAIDDDMTLEELRLQLEGEYLADWGTLSLKADGVADGVEDELTGEVREAMVSFSPGERIDVRLGRQVLTWGTGDLLFLNDLFPKDWQSFLSGRDDDYLKAPSDAARISWFGEAVNLEAVVTPRFEPDRYVDGSRLSYYDPARGVIVGAPPELDADEPSHSADNAELALRLYGLAGSQEWAIYGYRGFFGQPTAFDPERGVATFARLNSLGASLRGPLKGGIYNLETAWYDSADDRHGSDPNVPNSELRLLGGYEREMATNFTVGTQYYLEWLQDHDDYVASYPFATEDRRDEFRHVVTLRLTYRMLRDDLTLGLMNFYSPSDDDAFIRPAVGWRYSDNLRFDAGANLFTGDRDSTFYGQFEENSNVFLRARYSF</sequence>
<name>A0A1G9BU74_9GAMM</name>
<keyword evidence="3" id="KW-1185">Reference proteome</keyword>
<feature type="chain" id="PRO_5011574983" description="Phosphate-selective porin O and P" evidence="1">
    <location>
        <begin position="29"/>
        <end position="440"/>
    </location>
</feature>
<dbReference type="RefSeq" id="WP_218118624.1">
    <property type="nucleotide sequence ID" value="NZ_FNES01000016.1"/>
</dbReference>
<dbReference type="AlphaFoldDB" id="A0A1G9BU74"/>
<evidence type="ECO:0000313" key="2">
    <source>
        <dbReference type="EMBL" id="SDK42525.1"/>
    </source>
</evidence>
<dbReference type="STRING" id="376427.SAMN04487954_11649"/>
<evidence type="ECO:0000313" key="3">
    <source>
        <dbReference type="Proteomes" id="UP000198525"/>
    </source>
</evidence>
<gene>
    <name evidence="2" type="ORF">SAMN04487954_11649</name>
</gene>
<reference evidence="2 3" key="1">
    <citation type="submission" date="2016-10" db="EMBL/GenBank/DDBJ databases">
        <authorList>
            <person name="de Groot N.N."/>
        </authorList>
    </citation>
    <scope>NUCLEOTIDE SEQUENCE [LARGE SCALE GENOMIC DNA]</scope>
    <source>
        <strain evidence="2 3">CGMCC 1.6133</strain>
    </source>
</reference>
<dbReference type="Proteomes" id="UP000198525">
    <property type="component" value="Unassembled WGS sequence"/>
</dbReference>
<evidence type="ECO:0008006" key="4">
    <source>
        <dbReference type="Google" id="ProtNLM"/>
    </source>
</evidence>
<feature type="signal peptide" evidence="1">
    <location>
        <begin position="1"/>
        <end position="28"/>
    </location>
</feature>
<organism evidence="2 3">
    <name type="scientific">Billgrantia gudaonensis</name>
    <dbReference type="NCBI Taxonomy" id="376427"/>
    <lineage>
        <taxon>Bacteria</taxon>
        <taxon>Pseudomonadati</taxon>
        <taxon>Pseudomonadota</taxon>
        <taxon>Gammaproteobacteria</taxon>
        <taxon>Oceanospirillales</taxon>
        <taxon>Halomonadaceae</taxon>
        <taxon>Billgrantia</taxon>
    </lineage>
</organism>
<evidence type="ECO:0000256" key="1">
    <source>
        <dbReference type="SAM" id="SignalP"/>
    </source>
</evidence>
<accession>A0A1G9BU74</accession>
<keyword evidence="1" id="KW-0732">Signal</keyword>